<evidence type="ECO:0000256" key="8">
    <source>
        <dbReference type="ARBA" id="ARBA00023014"/>
    </source>
</evidence>
<name>A0A3B6VY32_BRAPL</name>
<sequence length="55" mass="5779">MPRVINNDCVACGSCLPECAFDAISEGDIYKIDPDKCTDCGACEAVCPSNAIHQA</sequence>
<keyword evidence="12" id="KW-1185">Reference proteome</keyword>
<dbReference type="GeneID" id="56440754"/>
<evidence type="ECO:0000256" key="4">
    <source>
        <dbReference type="ARBA" id="ARBA00022485"/>
    </source>
</evidence>
<evidence type="ECO:0000256" key="3">
    <source>
        <dbReference type="ARBA" id="ARBA00022448"/>
    </source>
</evidence>
<dbReference type="GO" id="GO:0051539">
    <property type="term" value="F:4 iron, 4 sulfur cluster binding"/>
    <property type="evidence" value="ECO:0007669"/>
    <property type="project" value="UniProtKB-UniRule"/>
</dbReference>
<dbReference type="InterPro" id="IPR000813">
    <property type="entry name" value="7Fe_ferredoxin"/>
</dbReference>
<keyword evidence="8 9" id="KW-0411">Iron-sulfur</keyword>
<comment type="function">
    <text evidence="2 9">Ferredoxins are iron-sulfur proteins that transfer electrons in a wide variety of metabolic reactions.</text>
</comment>
<evidence type="ECO:0000259" key="10">
    <source>
        <dbReference type="PROSITE" id="PS51379"/>
    </source>
</evidence>
<organism evidence="11 12">
    <name type="scientific">Brachyspira pilosicoli P43/6/78</name>
    <dbReference type="NCBI Taxonomy" id="1042417"/>
    <lineage>
        <taxon>Bacteria</taxon>
        <taxon>Pseudomonadati</taxon>
        <taxon>Spirochaetota</taxon>
        <taxon>Spirochaetia</taxon>
        <taxon>Brachyspirales</taxon>
        <taxon>Brachyspiraceae</taxon>
        <taxon>Brachyspira</taxon>
    </lineage>
</organism>
<dbReference type="GO" id="GO:0009055">
    <property type="term" value="F:electron transfer activity"/>
    <property type="evidence" value="ECO:0007669"/>
    <property type="project" value="UniProtKB-UniRule"/>
</dbReference>
<evidence type="ECO:0000313" key="11">
    <source>
        <dbReference type="EMBL" id="AGA66107.1"/>
    </source>
</evidence>
<accession>A0A3B6VY32</accession>
<dbReference type="Pfam" id="PF00037">
    <property type="entry name" value="Fer4"/>
    <property type="match status" value="1"/>
</dbReference>
<keyword evidence="6 9" id="KW-0249">Electron transport</keyword>
<feature type="domain" description="4Fe-4S ferredoxin-type" evidence="10">
    <location>
        <begin position="1"/>
        <end position="25"/>
    </location>
</feature>
<evidence type="ECO:0000256" key="2">
    <source>
        <dbReference type="ARBA" id="ARBA00003532"/>
    </source>
</evidence>
<dbReference type="AlphaFoldDB" id="A0A3B6VY32"/>
<evidence type="ECO:0000256" key="5">
    <source>
        <dbReference type="ARBA" id="ARBA00022723"/>
    </source>
</evidence>
<dbReference type="InterPro" id="IPR017900">
    <property type="entry name" value="4Fe4S_Fe_S_CS"/>
</dbReference>
<dbReference type="PANTHER" id="PTHR24960:SF79">
    <property type="entry name" value="PHOTOSYSTEM I IRON-SULFUR CENTER"/>
    <property type="match status" value="1"/>
</dbReference>
<keyword evidence="7 9" id="KW-0408">Iron</keyword>
<dbReference type="InterPro" id="IPR050157">
    <property type="entry name" value="PSI_iron-sulfur_center"/>
</dbReference>
<evidence type="ECO:0000256" key="9">
    <source>
        <dbReference type="RuleBase" id="RU365098"/>
    </source>
</evidence>
<keyword evidence="3 9" id="KW-0813">Transport</keyword>
<dbReference type="SUPFAM" id="SSF54862">
    <property type="entry name" value="4Fe-4S ferredoxins"/>
    <property type="match status" value="1"/>
</dbReference>
<dbReference type="EMBL" id="CP002873">
    <property type="protein sequence ID" value="AGA66107.1"/>
    <property type="molecule type" value="Genomic_DNA"/>
</dbReference>
<dbReference type="RefSeq" id="WP_013245128.1">
    <property type="nucleotide sequence ID" value="NC_019908.1"/>
</dbReference>
<dbReference type="PANTHER" id="PTHR24960">
    <property type="entry name" value="PHOTOSYSTEM I IRON-SULFUR CENTER-RELATED"/>
    <property type="match status" value="1"/>
</dbReference>
<dbReference type="PRINTS" id="PR00354">
    <property type="entry name" value="7FE8SFRDOXIN"/>
</dbReference>
<feature type="domain" description="4Fe-4S ferredoxin-type" evidence="10">
    <location>
        <begin position="28"/>
        <end position="55"/>
    </location>
</feature>
<dbReference type="Pfam" id="PF12800">
    <property type="entry name" value="Fer4_4"/>
    <property type="match status" value="1"/>
</dbReference>
<evidence type="ECO:0000256" key="7">
    <source>
        <dbReference type="ARBA" id="ARBA00023004"/>
    </source>
</evidence>
<dbReference type="GO" id="GO:0046872">
    <property type="term" value="F:metal ion binding"/>
    <property type="evidence" value="ECO:0007669"/>
    <property type="project" value="UniProtKB-UniRule"/>
</dbReference>
<comment type="cofactor">
    <cofactor evidence="1 9">
        <name>[4Fe-4S] cluster</name>
        <dbReference type="ChEBI" id="CHEBI:49883"/>
    </cofactor>
</comment>
<dbReference type="InterPro" id="IPR017896">
    <property type="entry name" value="4Fe4S_Fe-S-bd"/>
</dbReference>
<evidence type="ECO:0000256" key="1">
    <source>
        <dbReference type="ARBA" id="ARBA00001966"/>
    </source>
</evidence>
<dbReference type="Gene3D" id="3.30.70.20">
    <property type="match status" value="1"/>
</dbReference>
<evidence type="ECO:0000313" key="12">
    <source>
        <dbReference type="Proteomes" id="UP000010793"/>
    </source>
</evidence>
<protein>
    <recommendedName>
        <fullName evidence="9">Ferredoxin</fullName>
    </recommendedName>
</protein>
<evidence type="ECO:0000256" key="6">
    <source>
        <dbReference type="ARBA" id="ARBA00022982"/>
    </source>
</evidence>
<keyword evidence="4 9" id="KW-0004">4Fe-4S</keyword>
<dbReference type="Proteomes" id="UP000010793">
    <property type="component" value="Chromosome"/>
</dbReference>
<dbReference type="KEGG" id="bpip:BPP43_04085"/>
<dbReference type="PROSITE" id="PS00198">
    <property type="entry name" value="4FE4S_FER_1"/>
    <property type="match status" value="1"/>
</dbReference>
<keyword evidence="5 9" id="KW-0479">Metal-binding</keyword>
<dbReference type="PROSITE" id="PS51379">
    <property type="entry name" value="4FE4S_FER_2"/>
    <property type="match status" value="2"/>
</dbReference>
<reference evidence="11 12" key="1">
    <citation type="journal article" date="2013" name="Genome Announc.">
        <title>Complete Genome Sequence of the Porcine Strain Brachyspira pilosicoli P43/6/78(T.).</title>
        <authorList>
            <person name="Lin C."/>
            <person name="den Bakker H.C."/>
            <person name="Suzuki H."/>
            <person name="Lefebure T."/>
            <person name="Ponnala L."/>
            <person name="Sun Q."/>
            <person name="Stanhope M.J."/>
            <person name="Wiedmann M."/>
            <person name="Duhamel G.E."/>
        </authorList>
    </citation>
    <scope>NUCLEOTIDE SEQUENCE [LARGE SCALE GENOMIC DNA]</scope>
    <source>
        <strain evidence="11 12">P43/6/78</strain>
    </source>
</reference>
<gene>
    <name evidence="11" type="ORF">BPP43_04085</name>
</gene>
<proteinExistence type="predicted"/>